<accession>A0A162I6I0</accession>
<protein>
    <submittedName>
        <fullName evidence="2">Uncharacterized protein</fullName>
    </submittedName>
</protein>
<organism evidence="2 3">
    <name type="scientific">Ascosphaera apis ARSEF 7405</name>
    <dbReference type="NCBI Taxonomy" id="392613"/>
    <lineage>
        <taxon>Eukaryota</taxon>
        <taxon>Fungi</taxon>
        <taxon>Dikarya</taxon>
        <taxon>Ascomycota</taxon>
        <taxon>Pezizomycotina</taxon>
        <taxon>Eurotiomycetes</taxon>
        <taxon>Eurotiomycetidae</taxon>
        <taxon>Onygenales</taxon>
        <taxon>Ascosphaeraceae</taxon>
        <taxon>Ascosphaera</taxon>
    </lineage>
</organism>
<dbReference type="VEuPathDB" id="FungiDB:AAP_04410"/>
<feature type="compositionally biased region" description="Low complexity" evidence="1">
    <location>
        <begin position="202"/>
        <end position="211"/>
    </location>
</feature>
<dbReference type="Proteomes" id="UP000242877">
    <property type="component" value="Unassembled WGS sequence"/>
</dbReference>
<evidence type="ECO:0000256" key="1">
    <source>
        <dbReference type="SAM" id="MobiDB-lite"/>
    </source>
</evidence>
<feature type="compositionally biased region" description="Polar residues" evidence="1">
    <location>
        <begin position="17"/>
        <end position="26"/>
    </location>
</feature>
<evidence type="ECO:0000313" key="3">
    <source>
        <dbReference type="Proteomes" id="UP000242877"/>
    </source>
</evidence>
<gene>
    <name evidence="2" type="ORF">AAP_04410</name>
</gene>
<feature type="region of interest" description="Disordered" evidence="1">
    <location>
        <begin position="87"/>
        <end position="211"/>
    </location>
</feature>
<proteinExistence type="predicted"/>
<reference evidence="2 3" key="1">
    <citation type="journal article" date="2016" name="Genome Biol. Evol.">
        <title>Divergent and convergent evolution of fungal pathogenicity.</title>
        <authorList>
            <person name="Shang Y."/>
            <person name="Xiao G."/>
            <person name="Zheng P."/>
            <person name="Cen K."/>
            <person name="Zhan S."/>
            <person name="Wang C."/>
        </authorList>
    </citation>
    <scope>NUCLEOTIDE SEQUENCE [LARGE SCALE GENOMIC DNA]</scope>
    <source>
        <strain evidence="2 3">ARSEF 7405</strain>
    </source>
</reference>
<name>A0A162I6I0_9EURO</name>
<comment type="caution">
    <text evidence="2">The sequence shown here is derived from an EMBL/GenBank/DDBJ whole genome shotgun (WGS) entry which is preliminary data.</text>
</comment>
<keyword evidence="3" id="KW-1185">Reference proteome</keyword>
<feature type="region of interest" description="Disordered" evidence="1">
    <location>
        <begin position="1"/>
        <end position="57"/>
    </location>
</feature>
<dbReference type="AlphaFoldDB" id="A0A162I6I0"/>
<sequence length="347" mass="35293">MSEPLPQPAEDNGATIAGNTIDSSASAEIPEDEGDTGVPMPTPTPYTPSQDKGKQAVMPIPGVANTTITTVPGADAKALHTIPGAGSKALHTVPGGAPSASPTRVQRANYAEPADWSRPAQSQPSAPATSSIEPAPMPMPGPAAAVAATASQISGQQHQRSHPPPPSNAAHLPKTTPQKKGPYYIPQSAPAAGTGSLDTGVASTTSATTASSIPVATNQTSTATTTAPAAAVQPGVLQGGRHVNMVDGCGQGQTQGQGGEMSMPMPGPAAAVAAAQRYPANTAYSSPPEGAGARLRGNLEDAGLNEDGTERQWWVQAWDATKELGRKVGNGLAKLDEDFWRWQNSRT</sequence>
<dbReference type="OrthoDB" id="10635925at2759"/>
<dbReference type="EMBL" id="AZGZ01000021">
    <property type="protein sequence ID" value="KZZ89263.1"/>
    <property type="molecule type" value="Genomic_DNA"/>
</dbReference>
<evidence type="ECO:0000313" key="2">
    <source>
        <dbReference type="EMBL" id="KZZ89263.1"/>
    </source>
</evidence>
<feature type="compositionally biased region" description="Low complexity" evidence="1">
    <location>
        <begin position="117"/>
        <end position="131"/>
    </location>
</feature>